<protein>
    <submittedName>
        <fullName evidence="1">Uncharacterized protein</fullName>
    </submittedName>
</protein>
<keyword evidence="2" id="KW-1185">Reference proteome</keyword>
<reference evidence="1 2" key="1">
    <citation type="journal article" date="2011" name="J. Bacteriol.">
        <title>Complete genome sequence of the thermoacidophilic crenarchaeon Thermoproteus uzoniensis 768-20.</title>
        <authorList>
            <person name="Mardanov A.V."/>
            <person name="Gumerov V.M."/>
            <person name="Beletsky A.V."/>
            <person name="Prokofeva M.I."/>
            <person name="Bonch-Osmolovskaya E.A."/>
            <person name="Ravin N.V."/>
            <person name="Skryabin K.G."/>
        </authorList>
    </citation>
    <scope>NUCLEOTIDE SEQUENCE [LARGE SCALE GENOMIC DNA]</scope>
    <source>
        <strain evidence="1 2">768-20</strain>
    </source>
</reference>
<gene>
    <name evidence="1" type="ordered locus">TUZN_0576</name>
</gene>
<dbReference type="eggNOG" id="arCOG08085">
    <property type="taxonomic scope" value="Archaea"/>
</dbReference>
<proteinExistence type="predicted"/>
<organism evidence="1 2">
    <name type="scientific">Thermoproteus uzoniensis (strain 768-20)</name>
    <dbReference type="NCBI Taxonomy" id="999630"/>
    <lineage>
        <taxon>Archaea</taxon>
        <taxon>Thermoproteota</taxon>
        <taxon>Thermoprotei</taxon>
        <taxon>Thermoproteales</taxon>
        <taxon>Thermoproteaceae</taxon>
        <taxon>Thermoproteus</taxon>
    </lineage>
</organism>
<sequence length="70" mass="8038">MILYGTPEVLLRALEKETTNLLSLRGKDPHLDKYIDSKLRILKECYNKIKKSTSNQLQIVAISACYVIEL</sequence>
<evidence type="ECO:0000313" key="1">
    <source>
        <dbReference type="EMBL" id="AEA12070.1"/>
    </source>
</evidence>
<dbReference type="STRING" id="999630.TUZN_0576"/>
<reference key="2">
    <citation type="submission" date="2011-03" db="EMBL/GenBank/DDBJ databases">
        <title>Complete genome sequence of the thermoacidophilic crenarchaeon Thermoproteus uzoniensis 768-20.</title>
        <authorList>
            <person name="Mardanov A.V."/>
            <person name="Gumerov V.M."/>
            <person name="Beletsky A.V."/>
            <person name="Prokofeva M.I."/>
            <person name="Bonch-Osmolovskaya E.A."/>
            <person name="Ravin N.V."/>
            <person name="Skryabin K.G."/>
        </authorList>
    </citation>
    <scope>NUCLEOTIDE SEQUENCE</scope>
    <source>
        <strain>768-20</strain>
    </source>
</reference>
<dbReference type="EMBL" id="CP002590">
    <property type="protein sequence ID" value="AEA12070.1"/>
    <property type="molecule type" value="Genomic_DNA"/>
</dbReference>
<dbReference type="Proteomes" id="UP000008138">
    <property type="component" value="Chromosome"/>
</dbReference>
<dbReference type="HOGENOM" id="CLU_2730574_0_0_2"/>
<dbReference type="AlphaFoldDB" id="F2L3T6"/>
<evidence type="ECO:0000313" key="2">
    <source>
        <dbReference type="Proteomes" id="UP000008138"/>
    </source>
</evidence>
<accession>F2L3T6</accession>
<dbReference type="KEGG" id="tuz:TUZN_0576"/>
<name>F2L3T6_THEU7</name>